<evidence type="ECO:0000256" key="2">
    <source>
        <dbReference type="ARBA" id="ARBA00022553"/>
    </source>
</evidence>
<dbReference type="InterPro" id="IPR018119">
    <property type="entry name" value="Strictosidine_synth_cons-reg"/>
</dbReference>
<dbReference type="Gene3D" id="2.120.10.30">
    <property type="entry name" value="TolB, C-terminal domain"/>
    <property type="match status" value="1"/>
</dbReference>
<keyword evidence="2" id="KW-0597">Phosphoprotein</keyword>
<dbReference type="Pfam" id="PF03088">
    <property type="entry name" value="Str_synth"/>
    <property type="match status" value="1"/>
</dbReference>
<keyword evidence="6" id="KW-1185">Reference proteome</keyword>
<dbReference type="Proteomes" id="UP000501602">
    <property type="component" value="Chromosome"/>
</dbReference>
<protein>
    <submittedName>
        <fullName evidence="5">SMP-30/gluconolactonase/LRE family protein</fullName>
    </submittedName>
</protein>
<organism evidence="5 6">
    <name type="scientific">Ferrimonas lipolytica</name>
    <dbReference type="NCBI Taxonomy" id="2724191"/>
    <lineage>
        <taxon>Bacteria</taxon>
        <taxon>Pseudomonadati</taxon>
        <taxon>Pseudomonadota</taxon>
        <taxon>Gammaproteobacteria</taxon>
        <taxon>Alteromonadales</taxon>
        <taxon>Ferrimonadaceae</taxon>
        <taxon>Ferrimonas</taxon>
    </lineage>
</organism>
<dbReference type="InterPro" id="IPR011042">
    <property type="entry name" value="6-blade_b-propeller_TolB-like"/>
</dbReference>
<keyword evidence="3" id="KW-0325">Glycoprotein</keyword>
<dbReference type="EMBL" id="CP051180">
    <property type="protein sequence ID" value="QIZ76137.1"/>
    <property type="molecule type" value="Genomic_DNA"/>
</dbReference>
<dbReference type="PANTHER" id="PTHR10426:SF88">
    <property type="entry name" value="ADIPOCYTE PLASMA MEMBRANE-ASSOCIATED PROTEIN HEMOMUCIN-RELATED"/>
    <property type="match status" value="1"/>
</dbReference>
<evidence type="ECO:0000259" key="4">
    <source>
        <dbReference type="Pfam" id="PF03088"/>
    </source>
</evidence>
<proteinExistence type="inferred from homology"/>
<dbReference type="RefSeq" id="WP_168659397.1">
    <property type="nucleotide sequence ID" value="NZ_CP051180.1"/>
</dbReference>
<evidence type="ECO:0000313" key="6">
    <source>
        <dbReference type="Proteomes" id="UP000501602"/>
    </source>
</evidence>
<dbReference type="Pfam" id="PF20067">
    <property type="entry name" value="SSL_N"/>
    <property type="match status" value="1"/>
</dbReference>
<comment type="similarity">
    <text evidence="1">Belongs to the strictosidine synthase family.</text>
</comment>
<dbReference type="GO" id="GO:0016787">
    <property type="term" value="F:hydrolase activity"/>
    <property type="evidence" value="ECO:0007669"/>
    <property type="project" value="TreeGrafter"/>
</dbReference>
<reference evidence="5 6" key="1">
    <citation type="submission" date="2020-04" db="EMBL/GenBank/DDBJ databases">
        <title>Ferrimonas sp. S7 isolated from sea water.</title>
        <authorList>
            <person name="Bae S.S."/>
            <person name="Baek K."/>
        </authorList>
    </citation>
    <scope>NUCLEOTIDE SEQUENCE [LARGE SCALE GENOMIC DNA]</scope>
    <source>
        <strain evidence="5 6">S7</strain>
    </source>
</reference>
<sequence length="361" mass="39027">MSAWKLSIASLLVATLVYLSSWPVPINPMSWQPPSDRGYQAPFSSNQQLAALTTIATPFPGPETLAADNRGKVYFGLSNGDIGCIINGELKIVSNTGGRPLGLQFDRHNNLYIADAHQGLLRLEPNGTLTKVLTEVGGQALIYANSVAIAADGTLYLSESTTRHAAQQYGTYQASMIDVNEHAGSGRVIQFDPVTGTATVILTGLNFANGVALADNDRSLLVAETGHYRVLKLHLKGDNQGQAEVLLDNLPGFPDNLSRADDGTYWLGLVSPRNALLDWLANKPQLRKMIQRLPATIRPQATRYGHVVGFDQRGQIRFNLQDPQGGYAHVTGALLQGDTLYLSSLHQPAIALLPWPLIAND</sequence>
<feature type="domain" description="Strictosidine synthase conserved region" evidence="4">
    <location>
        <begin position="145"/>
        <end position="237"/>
    </location>
</feature>
<evidence type="ECO:0000313" key="5">
    <source>
        <dbReference type="EMBL" id="QIZ76137.1"/>
    </source>
</evidence>
<evidence type="ECO:0000256" key="3">
    <source>
        <dbReference type="ARBA" id="ARBA00023180"/>
    </source>
</evidence>
<dbReference type="KEGG" id="fes:HER31_04055"/>
<name>A0A6H1UAP2_9GAMM</name>
<accession>A0A6H1UAP2</accession>
<gene>
    <name evidence="5" type="ORF">HER31_04055</name>
</gene>
<dbReference type="PANTHER" id="PTHR10426">
    <property type="entry name" value="STRICTOSIDINE SYNTHASE-RELATED"/>
    <property type="match status" value="1"/>
</dbReference>
<dbReference type="SUPFAM" id="SSF63829">
    <property type="entry name" value="Calcium-dependent phosphotriesterase"/>
    <property type="match status" value="1"/>
</dbReference>
<dbReference type="AlphaFoldDB" id="A0A6H1UAP2"/>
<evidence type="ECO:0000256" key="1">
    <source>
        <dbReference type="ARBA" id="ARBA00009191"/>
    </source>
</evidence>